<name>A0A834P8N1_VESPE</name>
<evidence type="ECO:0000313" key="2">
    <source>
        <dbReference type="EMBL" id="KAF7432059.1"/>
    </source>
</evidence>
<comment type="caution">
    <text evidence="2">The sequence shown here is derived from an EMBL/GenBank/DDBJ whole genome shotgun (WGS) entry which is preliminary data.</text>
</comment>
<protein>
    <submittedName>
        <fullName evidence="2">Uncharacterized protein</fullName>
    </submittedName>
</protein>
<accession>A0A834P8N1</accession>
<reference evidence="2" key="1">
    <citation type="journal article" date="2020" name="G3 (Bethesda)">
        <title>High-Quality Assemblies for Three Invasive Social Wasps from the &lt;i&gt;Vespula&lt;/i&gt; Genus.</title>
        <authorList>
            <person name="Harrop T.W.R."/>
            <person name="Guhlin J."/>
            <person name="McLaughlin G.M."/>
            <person name="Permina E."/>
            <person name="Stockwell P."/>
            <person name="Gilligan J."/>
            <person name="Le Lec M.F."/>
            <person name="Gruber M.A.M."/>
            <person name="Quinn O."/>
            <person name="Lovegrove M."/>
            <person name="Duncan E.J."/>
            <person name="Remnant E.J."/>
            <person name="Van Eeckhoven J."/>
            <person name="Graham B."/>
            <person name="Knapp R.A."/>
            <person name="Langford K.W."/>
            <person name="Kronenberg Z."/>
            <person name="Press M.O."/>
            <person name="Eacker S.M."/>
            <person name="Wilson-Rankin E.E."/>
            <person name="Purcell J."/>
            <person name="Lester P.J."/>
            <person name="Dearden P.K."/>
        </authorList>
    </citation>
    <scope>NUCLEOTIDE SEQUENCE</scope>
    <source>
        <strain evidence="2">Volc-1</strain>
    </source>
</reference>
<proteinExistence type="predicted"/>
<sequence>MGRVDVERSDRKRNVNFRKMSTRYTGDFDVTFMILSIVVSSVIGSDSMLLLKPDSKWNSWLVERSTVGSTWRHDPQKGFRCVLPKGFYEAVYGTTRVYRRLPVEYKRVLLRFLRPNEL</sequence>
<evidence type="ECO:0000313" key="3">
    <source>
        <dbReference type="Proteomes" id="UP000600918"/>
    </source>
</evidence>
<keyword evidence="1" id="KW-0812">Transmembrane</keyword>
<dbReference type="AlphaFoldDB" id="A0A834P8N1"/>
<dbReference type="Proteomes" id="UP000600918">
    <property type="component" value="Unassembled WGS sequence"/>
</dbReference>
<organism evidence="2 3">
    <name type="scientific">Vespula pensylvanica</name>
    <name type="common">Western yellow jacket</name>
    <name type="synonym">Wasp</name>
    <dbReference type="NCBI Taxonomy" id="30213"/>
    <lineage>
        <taxon>Eukaryota</taxon>
        <taxon>Metazoa</taxon>
        <taxon>Ecdysozoa</taxon>
        <taxon>Arthropoda</taxon>
        <taxon>Hexapoda</taxon>
        <taxon>Insecta</taxon>
        <taxon>Pterygota</taxon>
        <taxon>Neoptera</taxon>
        <taxon>Endopterygota</taxon>
        <taxon>Hymenoptera</taxon>
        <taxon>Apocrita</taxon>
        <taxon>Aculeata</taxon>
        <taxon>Vespoidea</taxon>
        <taxon>Vespidae</taxon>
        <taxon>Vespinae</taxon>
        <taxon>Vespula</taxon>
    </lineage>
</organism>
<keyword evidence="3" id="KW-1185">Reference proteome</keyword>
<feature type="transmembrane region" description="Helical" evidence="1">
    <location>
        <begin position="30"/>
        <end position="51"/>
    </location>
</feature>
<keyword evidence="1" id="KW-0472">Membrane</keyword>
<dbReference type="EMBL" id="JACSDY010000003">
    <property type="protein sequence ID" value="KAF7432059.1"/>
    <property type="molecule type" value="Genomic_DNA"/>
</dbReference>
<gene>
    <name evidence="2" type="ORF">H0235_004983</name>
</gene>
<evidence type="ECO:0000256" key="1">
    <source>
        <dbReference type="SAM" id="Phobius"/>
    </source>
</evidence>
<keyword evidence="1" id="KW-1133">Transmembrane helix</keyword>